<dbReference type="InterPro" id="IPR036188">
    <property type="entry name" value="FAD/NAD-bd_sf"/>
</dbReference>
<dbReference type="PANTHER" id="PTHR43563:SF1">
    <property type="entry name" value="AMINE OXIDASE [FLAVIN-CONTAINING] B"/>
    <property type="match status" value="1"/>
</dbReference>
<feature type="binding site" evidence="5">
    <location>
        <position position="317"/>
    </location>
    <ligand>
        <name>FAD</name>
        <dbReference type="ChEBI" id="CHEBI:57692"/>
    </ligand>
</feature>
<dbReference type="Gene3D" id="3.50.50.60">
    <property type="entry name" value="FAD/NAD(P)-binding domain"/>
    <property type="match status" value="2"/>
</dbReference>
<evidence type="ECO:0000259" key="7">
    <source>
        <dbReference type="Pfam" id="PF01593"/>
    </source>
</evidence>
<dbReference type="STRING" id="656916.A0A2G7G7H1"/>
<dbReference type="InterPro" id="IPR002937">
    <property type="entry name" value="Amino_oxidase"/>
</dbReference>
<dbReference type="AlphaFoldDB" id="A0A2G7G7H1"/>
<dbReference type="SUPFAM" id="SSF51905">
    <property type="entry name" value="FAD/NAD(P)-binding domain"/>
    <property type="match status" value="1"/>
</dbReference>
<keyword evidence="6" id="KW-0285">Flavoprotein</keyword>
<gene>
    <name evidence="8" type="ORF">AARAC_000994</name>
</gene>
<comment type="cofactor">
    <cofactor evidence="1 6">
        <name>FAD</name>
        <dbReference type="ChEBI" id="CHEBI:57692"/>
    </cofactor>
</comment>
<dbReference type="PRINTS" id="PR00757">
    <property type="entry name" value="AMINEOXDASEF"/>
</dbReference>
<dbReference type="InterPro" id="IPR050703">
    <property type="entry name" value="Flavin_MAO"/>
</dbReference>
<keyword evidence="9" id="KW-1185">Reference proteome</keyword>
<evidence type="ECO:0000256" key="5">
    <source>
        <dbReference type="PIRSR" id="PIRSR601613-1"/>
    </source>
</evidence>
<keyword evidence="3 6" id="KW-0560">Oxidoreductase</keyword>
<dbReference type="PANTHER" id="PTHR43563">
    <property type="entry name" value="AMINE OXIDASE"/>
    <property type="match status" value="1"/>
</dbReference>
<accession>A0A2G7G7H1</accession>
<name>A0A2G7G7H1_9EURO</name>
<comment type="catalytic activity">
    <reaction evidence="4">
        <text>a secondary aliphatic amine + O2 + H2O = a primary amine + an aldehyde + H2O2</text>
        <dbReference type="Rhea" id="RHEA:26414"/>
        <dbReference type="ChEBI" id="CHEBI:15377"/>
        <dbReference type="ChEBI" id="CHEBI:15379"/>
        <dbReference type="ChEBI" id="CHEBI:16240"/>
        <dbReference type="ChEBI" id="CHEBI:17478"/>
        <dbReference type="ChEBI" id="CHEBI:58855"/>
        <dbReference type="ChEBI" id="CHEBI:65296"/>
        <dbReference type="EC" id="1.4.3.4"/>
    </reaction>
</comment>
<dbReference type="EC" id="1.4.3.-" evidence="6"/>
<evidence type="ECO:0000256" key="2">
    <source>
        <dbReference type="ARBA" id="ARBA00005995"/>
    </source>
</evidence>
<evidence type="ECO:0000256" key="1">
    <source>
        <dbReference type="ARBA" id="ARBA00001974"/>
    </source>
</evidence>
<dbReference type="Proteomes" id="UP000231358">
    <property type="component" value="Unassembled WGS sequence"/>
</dbReference>
<comment type="similarity">
    <text evidence="2 6">Belongs to the flavin monoamine oxidase family.</text>
</comment>
<proteinExistence type="inferred from homology"/>
<evidence type="ECO:0000313" key="8">
    <source>
        <dbReference type="EMBL" id="PIG88565.1"/>
    </source>
</evidence>
<evidence type="ECO:0000313" key="9">
    <source>
        <dbReference type="Proteomes" id="UP000231358"/>
    </source>
</evidence>
<feature type="domain" description="Amine oxidase" evidence="7">
    <location>
        <begin position="84"/>
        <end position="515"/>
    </location>
</feature>
<protein>
    <recommendedName>
        <fullName evidence="6">Amine oxidase</fullName>
        <ecNumber evidence="6">1.4.3.-</ecNumber>
    </recommendedName>
</protein>
<dbReference type="InterPro" id="IPR001613">
    <property type="entry name" value="Flavin_amine_oxidase"/>
</dbReference>
<dbReference type="Pfam" id="PF01593">
    <property type="entry name" value="Amino_oxidase"/>
    <property type="match status" value="1"/>
</dbReference>
<feature type="binding site" evidence="5">
    <location>
        <begin position="103"/>
        <end position="104"/>
    </location>
    <ligand>
        <name>FAD</name>
        <dbReference type="ChEBI" id="CHEBI:57692"/>
    </ligand>
</feature>
<sequence length="529" mass="59960">MGGLLLRAEPPFGSIQYQVYFQPPATETAGMTEMKKTSDGYTWTKETGTQRGGLQCQGVVEPVEKFTAPADYIYDVVVIGAGYAGLAAARDLTDRGRSVLMLEARDRVGGRTYTVELNGALFEMGGTWVTHHMAYLFKEMVRYKMDRDLIITHHREFENDYYTLNVPGAKPRRLTHEEAGQITARAWNIFINVDGEHCRKICPLPHAQLNNILVVREEVEKWDKVSCSERFEQIQHLLTAEESGILVALLLHISGGSMDNSSMWDMIRSHALMSHSCDNFADIWTTFKLREGQSTLAWRMFQDSVDNGLQYASKTSVRRIIDRSEKSQEVLEIVCHNSRVFRARRVVCTIPLNVLRTIDFSPPLSPKRQEAITIGHVNFMTKVHAEVKGSGLASWNGMRFPNFLMFGYGDGVLPNGNAHIVGFGKDEKGAFVPEKHPERTIQAFENLHPMEVRRTIFHNWATDPWSRGGPAWWPPEYMSKYQDELQSRHGNIFFASGDWAHGWRASIDGALEQGTMLRKRLPTSCATRS</sequence>
<dbReference type="GO" id="GO:0097621">
    <property type="term" value="F:monoamine oxidase activity"/>
    <property type="evidence" value="ECO:0007669"/>
    <property type="project" value="UniProtKB-EC"/>
</dbReference>
<evidence type="ECO:0000256" key="6">
    <source>
        <dbReference type="RuleBase" id="RU362067"/>
    </source>
</evidence>
<feature type="binding site" evidence="5">
    <location>
        <position position="423"/>
    </location>
    <ligand>
        <name>substrate</name>
    </ligand>
</feature>
<evidence type="ECO:0000256" key="3">
    <source>
        <dbReference type="ARBA" id="ARBA00023002"/>
    </source>
</evidence>
<comment type="caution">
    <text evidence="8">The sequence shown here is derived from an EMBL/GenBank/DDBJ whole genome shotgun (WGS) entry which is preliminary data.</text>
</comment>
<dbReference type="EMBL" id="NEXV01000098">
    <property type="protein sequence ID" value="PIG88565.1"/>
    <property type="molecule type" value="Genomic_DNA"/>
</dbReference>
<evidence type="ECO:0000256" key="4">
    <source>
        <dbReference type="ARBA" id="ARBA00048448"/>
    </source>
</evidence>
<reference evidence="8 9" key="1">
    <citation type="submission" date="2017-05" db="EMBL/GenBank/DDBJ databases">
        <title>Genome sequence for an aflatoxigenic pathogen of Argentinian peanut, Aspergillus arachidicola.</title>
        <authorList>
            <person name="Moore G."/>
            <person name="Beltz S.B."/>
            <person name="Mack B.M."/>
        </authorList>
    </citation>
    <scope>NUCLEOTIDE SEQUENCE [LARGE SCALE GENOMIC DNA]</scope>
    <source>
        <strain evidence="8 9">CBS 117610</strain>
    </source>
</reference>
<dbReference type="Gene3D" id="3.90.660.10">
    <property type="match status" value="2"/>
</dbReference>
<organism evidence="8 9">
    <name type="scientific">Aspergillus arachidicola</name>
    <dbReference type="NCBI Taxonomy" id="656916"/>
    <lineage>
        <taxon>Eukaryota</taxon>
        <taxon>Fungi</taxon>
        <taxon>Dikarya</taxon>
        <taxon>Ascomycota</taxon>
        <taxon>Pezizomycotina</taxon>
        <taxon>Eurotiomycetes</taxon>
        <taxon>Eurotiomycetidae</taxon>
        <taxon>Eurotiales</taxon>
        <taxon>Aspergillaceae</taxon>
        <taxon>Aspergillus</taxon>
        <taxon>Aspergillus subgen. Circumdati</taxon>
    </lineage>
</organism>
<keyword evidence="6" id="KW-0274">FAD</keyword>